<feature type="region of interest" description="Disordered" evidence="1">
    <location>
        <begin position="47"/>
        <end position="260"/>
    </location>
</feature>
<evidence type="ECO:0000313" key="2">
    <source>
        <dbReference type="EMBL" id="GBG84840.1"/>
    </source>
</evidence>
<reference evidence="2 3" key="1">
    <citation type="journal article" date="2018" name="Cell">
        <title>The Chara Genome: Secondary Complexity and Implications for Plant Terrestrialization.</title>
        <authorList>
            <person name="Nishiyama T."/>
            <person name="Sakayama H."/>
            <person name="Vries J.D."/>
            <person name="Buschmann H."/>
            <person name="Saint-Marcoux D."/>
            <person name="Ullrich K.K."/>
            <person name="Haas F.B."/>
            <person name="Vanderstraeten L."/>
            <person name="Becker D."/>
            <person name="Lang D."/>
            <person name="Vosolsobe S."/>
            <person name="Rombauts S."/>
            <person name="Wilhelmsson P.K.I."/>
            <person name="Janitza P."/>
            <person name="Kern R."/>
            <person name="Heyl A."/>
            <person name="Rumpler F."/>
            <person name="Villalobos L.I.A.C."/>
            <person name="Clay J.M."/>
            <person name="Skokan R."/>
            <person name="Toyoda A."/>
            <person name="Suzuki Y."/>
            <person name="Kagoshima H."/>
            <person name="Schijlen E."/>
            <person name="Tajeshwar N."/>
            <person name="Catarino B."/>
            <person name="Hetherington A.J."/>
            <person name="Saltykova A."/>
            <person name="Bonnot C."/>
            <person name="Breuninger H."/>
            <person name="Symeonidi A."/>
            <person name="Radhakrishnan G.V."/>
            <person name="Van Nieuwerburgh F."/>
            <person name="Deforce D."/>
            <person name="Chang C."/>
            <person name="Karol K.G."/>
            <person name="Hedrich R."/>
            <person name="Ulvskov P."/>
            <person name="Glockner G."/>
            <person name="Delwiche C.F."/>
            <person name="Petrasek J."/>
            <person name="Van de Peer Y."/>
            <person name="Friml J."/>
            <person name="Beilby M."/>
            <person name="Dolan L."/>
            <person name="Kohara Y."/>
            <person name="Sugano S."/>
            <person name="Fujiyama A."/>
            <person name="Delaux P.-M."/>
            <person name="Quint M."/>
            <person name="TheiBen G."/>
            <person name="Hagemann M."/>
            <person name="Harholt J."/>
            <person name="Dunand C."/>
            <person name="Zachgo S."/>
            <person name="Langdale J."/>
            <person name="Maumus F."/>
            <person name="Straeten D.V.D."/>
            <person name="Gould S.B."/>
            <person name="Rensing S.A."/>
        </authorList>
    </citation>
    <scope>NUCLEOTIDE SEQUENCE [LARGE SCALE GENOMIC DNA]</scope>
    <source>
        <strain evidence="2 3">S276</strain>
    </source>
</reference>
<sequence>MYESDILVGCSQGIEGHTGTRKKIDLAATGGGGESVVEKEGHIRMQNTKGDEFAERPSIRSTPQPTLRPSEGISAVGARSETTPTTGREVVAHVHNDVAKDDKIEGDQQQKASDEEGPNFQAHEGVKAVVGNVDSHSKQSHETQHTNVTTTQAQATDEATREQSADEKEGGKGPVSMECTGPGTQIVSESRMGEKRADVEGVSVEEHEKVPSTANRERGEENENEEEADKSQSVIKLVDQSGENEETSDKEEVKESGEES</sequence>
<evidence type="ECO:0000256" key="1">
    <source>
        <dbReference type="SAM" id="MobiDB-lite"/>
    </source>
</evidence>
<organism evidence="2 3">
    <name type="scientific">Chara braunii</name>
    <name type="common">Braun's stonewort</name>
    <dbReference type="NCBI Taxonomy" id="69332"/>
    <lineage>
        <taxon>Eukaryota</taxon>
        <taxon>Viridiplantae</taxon>
        <taxon>Streptophyta</taxon>
        <taxon>Charophyceae</taxon>
        <taxon>Charales</taxon>
        <taxon>Characeae</taxon>
        <taxon>Chara</taxon>
    </lineage>
</organism>
<proteinExistence type="predicted"/>
<dbReference type="EMBL" id="BFEA01000493">
    <property type="protein sequence ID" value="GBG84840.1"/>
    <property type="molecule type" value="Genomic_DNA"/>
</dbReference>
<dbReference type="AlphaFoldDB" id="A0A388LR83"/>
<feature type="compositionally biased region" description="Basic and acidic residues" evidence="1">
    <location>
        <begin position="250"/>
        <end position="260"/>
    </location>
</feature>
<accession>A0A388LR83</accession>
<feature type="compositionally biased region" description="Basic and acidic residues" evidence="1">
    <location>
        <begin position="90"/>
        <end position="114"/>
    </location>
</feature>
<protein>
    <submittedName>
        <fullName evidence="2">Uncharacterized protein</fullName>
    </submittedName>
</protein>
<dbReference type="Gramene" id="GBG84840">
    <property type="protein sequence ID" value="GBG84840"/>
    <property type="gene ID" value="CBR_g39215"/>
</dbReference>
<dbReference type="Proteomes" id="UP000265515">
    <property type="component" value="Unassembled WGS sequence"/>
</dbReference>
<comment type="caution">
    <text evidence="2">The sequence shown here is derived from an EMBL/GenBank/DDBJ whole genome shotgun (WGS) entry which is preliminary data.</text>
</comment>
<feature type="compositionally biased region" description="Basic and acidic residues" evidence="1">
    <location>
        <begin position="191"/>
        <end position="221"/>
    </location>
</feature>
<name>A0A388LR83_CHABU</name>
<evidence type="ECO:0000313" key="3">
    <source>
        <dbReference type="Proteomes" id="UP000265515"/>
    </source>
</evidence>
<feature type="compositionally biased region" description="Basic and acidic residues" evidence="1">
    <location>
        <begin position="158"/>
        <end position="171"/>
    </location>
</feature>
<gene>
    <name evidence="2" type="ORF">CBR_g39215</name>
</gene>
<keyword evidence="3" id="KW-1185">Reference proteome</keyword>
<feature type="compositionally biased region" description="Basic and acidic residues" evidence="1">
    <location>
        <begin position="47"/>
        <end position="58"/>
    </location>
</feature>
<feature type="compositionally biased region" description="Basic and acidic residues" evidence="1">
    <location>
        <begin position="135"/>
        <end position="144"/>
    </location>
</feature>